<sequence length="328" mass="36473">MGQKSQGKSVSYAKRKAPEPPVPAPDWPTLQPLIPITDLILETLLEEQIIVIRNLFTSTLCKQLVSFLSQLPLTTTSVRPKAGEAVRVNDRLMFDDPAFAEQLWQSTALKELVTGSNERNDPGNAISDDLKKLWGGEVCGLNPRIRIYRYGPEQFFGQHLLLCTSLLENPPTILEILSWYMRLVFDPLSMLDGSYVTDPDNVAELAEGLFDNDRNGDEDWGDDEDDESNTIVLPTSPPSPAKTTWTLLIYLTGPATGCVGGETVFYPEFGSARQYSGKRTEGTEPVAVGLEVGMALLHRHGQDCLLHEGRKVTKGEKWVIRSDLCVRR</sequence>
<comment type="caution">
    <text evidence="8">The sequence shown here is derived from an EMBL/GenBank/DDBJ whole genome shotgun (WGS) entry which is preliminary data.</text>
</comment>
<dbReference type="PANTHER" id="PTHR10869">
    <property type="entry name" value="PROLYL 4-HYDROXYLASE ALPHA SUBUNIT"/>
    <property type="match status" value="1"/>
</dbReference>
<comment type="cofactor">
    <cofactor evidence="1">
        <name>L-ascorbate</name>
        <dbReference type="ChEBI" id="CHEBI:38290"/>
    </cofactor>
</comment>
<keyword evidence="4" id="KW-0560">Oxidoreductase</keyword>
<evidence type="ECO:0000256" key="2">
    <source>
        <dbReference type="ARBA" id="ARBA00022723"/>
    </source>
</evidence>
<dbReference type="PANTHER" id="PTHR10869:SF236">
    <property type="entry name" value="PROLYL 4-HYDROXYLASE ALPHA SUBUNIT DOMAIN-CONTAINING PROTEIN"/>
    <property type="match status" value="1"/>
</dbReference>
<reference evidence="8 9" key="1">
    <citation type="submission" date="2024-09" db="EMBL/GenBank/DDBJ databases">
        <title>Rethinking Asexuality: The Enigmatic Case of Functional Sexual Genes in Lepraria (Stereocaulaceae).</title>
        <authorList>
            <person name="Doellman M."/>
            <person name="Sun Y."/>
            <person name="Barcenas-Pena A."/>
            <person name="Lumbsch H.T."/>
            <person name="Grewe F."/>
        </authorList>
    </citation>
    <scope>NUCLEOTIDE SEQUENCE [LARGE SCALE GENOMIC DNA]</scope>
    <source>
        <strain evidence="8 9">Mercado 3170</strain>
    </source>
</reference>
<evidence type="ECO:0000313" key="8">
    <source>
        <dbReference type="EMBL" id="KAL2045667.1"/>
    </source>
</evidence>
<evidence type="ECO:0000313" key="9">
    <source>
        <dbReference type="Proteomes" id="UP001590950"/>
    </source>
</evidence>
<dbReference type="EMBL" id="JBEFKJ010000006">
    <property type="protein sequence ID" value="KAL2045667.1"/>
    <property type="molecule type" value="Genomic_DNA"/>
</dbReference>
<evidence type="ECO:0000256" key="6">
    <source>
        <dbReference type="SAM" id="MobiDB-lite"/>
    </source>
</evidence>
<dbReference type="InterPro" id="IPR045054">
    <property type="entry name" value="P4HA-like"/>
</dbReference>
<feature type="domain" description="Prolyl 4-hydroxylase alpha subunit" evidence="7">
    <location>
        <begin position="47"/>
        <end position="325"/>
    </location>
</feature>
<keyword evidence="5" id="KW-0408">Iron</keyword>
<protein>
    <recommendedName>
        <fullName evidence="7">Prolyl 4-hydroxylase alpha subunit domain-containing protein</fullName>
    </recommendedName>
</protein>
<dbReference type="InterPro" id="IPR006620">
    <property type="entry name" value="Pro_4_hyd_alph"/>
</dbReference>
<feature type="compositionally biased region" description="Acidic residues" evidence="6">
    <location>
        <begin position="218"/>
        <end position="228"/>
    </location>
</feature>
<proteinExistence type="predicted"/>
<evidence type="ECO:0000256" key="3">
    <source>
        <dbReference type="ARBA" id="ARBA00022964"/>
    </source>
</evidence>
<dbReference type="Gene3D" id="2.60.120.620">
    <property type="entry name" value="q2cbj1_9rhob like domain"/>
    <property type="match status" value="2"/>
</dbReference>
<feature type="region of interest" description="Disordered" evidence="6">
    <location>
        <begin position="211"/>
        <end position="236"/>
    </location>
</feature>
<keyword evidence="9" id="KW-1185">Reference proteome</keyword>
<evidence type="ECO:0000256" key="5">
    <source>
        <dbReference type="ARBA" id="ARBA00023004"/>
    </source>
</evidence>
<organism evidence="8 9">
    <name type="scientific">Stereocaulon virgatum</name>
    <dbReference type="NCBI Taxonomy" id="373712"/>
    <lineage>
        <taxon>Eukaryota</taxon>
        <taxon>Fungi</taxon>
        <taxon>Dikarya</taxon>
        <taxon>Ascomycota</taxon>
        <taxon>Pezizomycotina</taxon>
        <taxon>Lecanoromycetes</taxon>
        <taxon>OSLEUM clade</taxon>
        <taxon>Lecanoromycetidae</taxon>
        <taxon>Lecanorales</taxon>
        <taxon>Lecanorineae</taxon>
        <taxon>Stereocaulaceae</taxon>
        <taxon>Stereocaulon</taxon>
    </lineage>
</organism>
<gene>
    <name evidence="8" type="ORF">N7G274_002097</name>
</gene>
<keyword evidence="2" id="KW-0479">Metal-binding</keyword>
<dbReference type="Proteomes" id="UP001590950">
    <property type="component" value="Unassembled WGS sequence"/>
</dbReference>
<evidence type="ECO:0000259" key="7">
    <source>
        <dbReference type="SMART" id="SM00702"/>
    </source>
</evidence>
<evidence type="ECO:0000256" key="4">
    <source>
        <dbReference type="ARBA" id="ARBA00023002"/>
    </source>
</evidence>
<name>A0ABR4AIR4_9LECA</name>
<feature type="region of interest" description="Disordered" evidence="6">
    <location>
        <begin position="1"/>
        <end position="26"/>
    </location>
</feature>
<keyword evidence="3" id="KW-0223">Dioxygenase</keyword>
<dbReference type="SMART" id="SM00702">
    <property type="entry name" value="P4Hc"/>
    <property type="match status" value="1"/>
</dbReference>
<evidence type="ECO:0000256" key="1">
    <source>
        <dbReference type="ARBA" id="ARBA00001961"/>
    </source>
</evidence>
<accession>A0ABR4AIR4</accession>